<evidence type="ECO:0000256" key="1">
    <source>
        <dbReference type="SAM" id="Phobius"/>
    </source>
</evidence>
<keyword evidence="1" id="KW-0812">Transmembrane</keyword>
<name>A0A1H2ZIE9_HALVA</name>
<sequence length="432" mass="46949">MPSTRRVLSTEDSRRTELLGTIASNSLPIVGVTLLDWSAAAVLFLYWLELGVDSVWALVRAVFAGRPPDIETGTVLIGALAERQFALSVPRTGLQVYLTTLLVLPVTVLILAVVWLFTGALLIGPLPEPSTETVTGVLLATTGIFVLTGVTTVRKYFYSGEYRKHNSTTAFRGLLPRIVTVFFGGILTLALLAAATEGPEAELGSLDPTIVGLPMVLMVVCFKFTADFLGVYSDRLAVYFKSYDQEYGWQTAPPKAQSIDAAFTDPPERVRPARWGRVIGGVLRFPHHPGSVLLCGMGLLVAVLFAIGSAWDIVAVVVTASVSIPVCLLCLDQLLRYGAIEYRTDVDDGSLVAYDRLFDTALWRIESWEESGLRVETTPLDSLLGTETVTIEHAENEYILPHLSDAAPVEAVFDRQPERSEQIIPGRAGLLG</sequence>
<evidence type="ECO:0000313" key="2">
    <source>
        <dbReference type="EMBL" id="SDX16544.1"/>
    </source>
</evidence>
<keyword evidence="1" id="KW-1133">Transmembrane helix</keyword>
<feature type="transmembrane region" description="Helical" evidence="1">
    <location>
        <begin position="174"/>
        <end position="195"/>
    </location>
</feature>
<gene>
    <name evidence="2" type="ORF">SAMN05443574_11675</name>
</gene>
<feature type="transmembrane region" description="Helical" evidence="1">
    <location>
        <begin position="134"/>
        <end position="153"/>
    </location>
</feature>
<protein>
    <submittedName>
        <fullName evidence="2">Uncharacterized protein</fullName>
    </submittedName>
</protein>
<accession>A0A1H2ZIE9</accession>
<organism evidence="2 3">
    <name type="scientific">Haloarcula vallismortis</name>
    <name type="common">Halobacterium vallismortis</name>
    <dbReference type="NCBI Taxonomy" id="28442"/>
    <lineage>
        <taxon>Archaea</taxon>
        <taxon>Methanobacteriati</taxon>
        <taxon>Methanobacteriota</taxon>
        <taxon>Stenosarchaea group</taxon>
        <taxon>Halobacteria</taxon>
        <taxon>Halobacteriales</taxon>
        <taxon>Haloarculaceae</taxon>
        <taxon>Haloarcula</taxon>
    </lineage>
</organism>
<dbReference type="InterPro" id="IPR045466">
    <property type="entry name" value="DUF6498"/>
</dbReference>
<dbReference type="Pfam" id="PF20108">
    <property type="entry name" value="DUF6498"/>
    <property type="match status" value="1"/>
</dbReference>
<feature type="transmembrane region" description="Helical" evidence="1">
    <location>
        <begin position="96"/>
        <end position="122"/>
    </location>
</feature>
<feature type="transmembrane region" description="Helical" evidence="1">
    <location>
        <begin position="290"/>
        <end position="307"/>
    </location>
</feature>
<dbReference type="EMBL" id="FNOF01000016">
    <property type="protein sequence ID" value="SDX16544.1"/>
    <property type="molecule type" value="Genomic_DNA"/>
</dbReference>
<proteinExistence type="predicted"/>
<reference evidence="2 3" key="1">
    <citation type="submission" date="2016-10" db="EMBL/GenBank/DDBJ databases">
        <authorList>
            <person name="de Groot N.N."/>
        </authorList>
    </citation>
    <scope>NUCLEOTIDE SEQUENCE [LARGE SCALE GENOMIC DNA]</scope>
    <source>
        <strain evidence="2 3">DSM 3756</strain>
    </source>
</reference>
<keyword evidence="1" id="KW-0472">Membrane</keyword>
<feature type="transmembrane region" description="Helical" evidence="1">
    <location>
        <begin position="210"/>
        <end position="232"/>
    </location>
</feature>
<dbReference type="RefSeq" id="WP_004517497.1">
    <property type="nucleotide sequence ID" value="NZ_FNOF01000016.1"/>
</dbReference>
<dbReference type="AlphaFoldDB" id="A0A1H2ZIE9"/>
<feature type="transmembrane region" description="Helical" evidence="1">
    <location>
        <begin position="313"/>
        <end position="331"/>
    </location>
</feature>
<evidence type="ECO:0000313" key="3">
    <source>
        <dbReference type="Proteomes" id="UP000182573"/>
    </source>
</evidence>
<dbReference type="Proteomes" id="UP000182573">
    <property type="component" value="Unassembled WGS sequence"/>
</dbReference>